<dbReference type="SUPFAM" id="SSF52374">
    <property type="entry name" value="Nucleotidylyl transferase"/>
    <property type="match status" value="1"/>
</dbReference>
<dbReference type="GO" id="GO:0004140">
    <property type="term" value="F:dephospho-CoA kinase activity"/>
    <property type="evidence" value="ECO:0007669"/>
    <property type="project" value="TreeGrafter"/>
</dbReference>
<dbReference type="EMBL" id="JANAVB010002396">
    <property type="protein sequence ID" value="KAJ6851079.1"/>
    <property type="molecule type" value="Genomic_DNA"/>
</dbReference>
<protein>
    <submittedName>
        <fullName evidence="3">Phosphopantetheine adenylyltransferase 1</fullName>
    </submittedName>
</protein>
<accession>A0AAX6ICV0</accession>
<name>A0AAX6ICV0_IRIPA</name>
<reference evidence="3" key="1">
    <citation type="journal article" date="2023" name="GigaByte">
        <title>Genome assembly of the bearded iris, Iris pallida Lam.</title>
        <authorList>
            <person name="Bruccoleri R.E."/>
            <person name="Oakeley E.J."/>
            <person name="Faust A.M.E."/>
            <person name="Altorfer M."/>
            <person name="Dessus-Babus S."/>
            <person name="Burckhardt D."/>
            <person name="Oertli M."/>
            <person name="Naumann U."/>
            <person name="Petersen F."/>
            <person name="Wong J."/>
        </authorList>
    </citation>
    <scope>NUCLEOTIDE SEQUENCE</scope>
    <source>
        <strain evidence="3">GSM-AAB239-AS_SAM_17_03QT</strain>
    </source>
</reference>
<evidence type="ECO:0000256" key="2">
    <source>
        <dbReference type="SAM" id="MobiDB-lite"/>
    </source>
</evidence>
<comment type="pathway">
    <text evidence="1">Cofactor biosynthesis; coenzyme A biosynthesis.</text>
</comment>
<dbReference type="InterPro" id="IPR014729">
    <property type="entry name" value="Rossmann-like_a/b/a_fold"/>
</dbReference>
<organism evidence="3 4">
    <name type="scientific">Iris pallida</name>
    <name type="common">Sweet iris</name>
    <dbReference type="NCBI Taxonomy" id="29817"/>
    <lineage>
        <taxon>Eukaryota</taxon>
        <taxon>Viridiplantae</taxon>
        <taxon>Streptophyta</taxon>
        <taxon>Embryophyta</taxon>
        <taxon>Tracheophyta</taxon>
        <taxon>Spermatophyta</taxon>
        <taxon>Magnoliopsida</taxon>
        <taxon>Liliopsida</taxon>
        <taxon>Asparagales</taxon>
        <taxon>Iridaceae</taxon>
        <taxon>Iridoideae</taxon>
        <taxon>Irideae</taxon>
        <taxon>Iris</taxon>
    </lineage>
</organism>
<proteinExistence type="predicted"/>
<sequence length="126" mass="13966">MLAKKELSHLIEPIETRMKAVEDYIKVEGLIVQVEPILDPYGPSIVDDKLDAIVVSKETLAGGLSVNRKRVEKGLPELKVEVVDLLPEGTSGEKLSSTKLRRLEFERSKQPEMPPTGQKCDQAGED</sequence>
<reference evidence="3" key="2">
    <citation type="submission" date="2023-04" db="EMBL/GenBank/DDBJ databases">
        <authorList>
            <person name="Bruccoleri R.E."/>
            <person name="Oakeley E.J."/>
            <person name="Faust A.-M."/>
            <person name="Dessus-Babus S."/>
            <person name="Altorfer M."/>
            <person name="Burckhardt D."/>
            <person name="Oertli M."/>
            <person name="Naumann U."/>
            <person name="Petersen F."/>
            <person name="Wong J."/>
        </authorList>
    </citation>
    <scope>NUCLEOTIDE SEQUENCE</scope>
    <source>
        <strain evidence="3">GSM-AAB239-AS_SAM_17_03QT</strain>
        <tissue evidence="3">Leaf</tissue>
    </source>
</reference>
<evidence type="ECO:0000256" key="1">
    <source>
        <dbReference type="ARBA" id="ARBA00004724"/>
    </source>
</evidence>
<comment type="caution">
    <text evidence="3">The sequence shown here is derived from an EMBL/GenBank/DDBJ whole genome shotgun (WGS) entry which is preliminary data.</text>
</comment>
<dbReference type="AlphaFoldDB" id="A0AAX6ICV0"/>
<keyword evidence="3" id="KW-0808">Transferase</keyword>
<feature type="compositionally biased region" description="Basic and acidic residues" evidence="2">
    <location>
        <begin position="101"/>
        <end position="110"/>
    </location>
</feature>
<dbReference type="PANTHER" id="PTHR10695">
    <property type="entry name" value="DEPHOSPHO-COA KINASE-RELATED"/>
    <property type="match status" value="1"/>
</dbReference>
<dbReference type="Gene3D" id="3.40.50.620">
    <property type="entry name" value="HUPs"/>
    <property type="match status" value="1"/>
</dbReference>
<evidence type="ECO:0000313" key="4">
    <source>
        <dbReference type="Proteomes" id="UP001140949"/>
    </source>
</evidence>
<dbReference type="Proteomes" id="UP001140949">
    <property type="component" value="Unassembled WGS sequence"/>
</dbReference>
<feature type="region of interest" description="Disordered" evidence="2">
    <location>
        <begin position="90"/>
        <end position="126"/>
    </location>
</feature>
<dbReference type="GO" id="GO:0015937">
    <property type="term" value="P:coenzyme A biosynthetic process"/>
    <property type="evidence" value="ECO:0007669"/>
    <property type="project" value="TreeGrafter"/>
</dbReference>
<keyword evidence="4" id="KW-1185">Reference proteome</keyword>
<evidence type="ECO:0000313" key="3">
    <source>
        <dbReference type="EMBL" id="KAJ6851079.1"/>
    </source>
</evidence>
<dbReference type="PANTHER" id="PTHR10695:SF46">
    <property type="entry name" value="BIFUNCTIONAL COENZYME A SYNTHASE-RELATED"/>
    <property type="match status" value="1"/>
</dbReference>
<dbReference type="GO" id="GO:0004595">
    <property type="term" value="F:pantetheine-phosphate adenylyltransferase activity"/>
    <property type="evidence" value="ECO:0007669"/>
    <property type="project" value="TreeGrafter"/>
</dbReference>
<keyword evidence="3" id="KW-0548">Nucleotidyltransferase</keyword>
<gene>
    <name evidence="3" type="ORF">M6B38_263055</name>
</gene>